<organism evidence="10 11">
    <name type="scientific">Methylobacterium currus</name>
    <dbReference type="NCBI Taxonomy" id="2051553"/>
    <lineage>
        <taxon>Bacteria</taxon>
        <taxon>Pseudomonadati</taxon>
        <taxon>Pseudomonadota</taxon>
        <taxon>Alphaproteobacteria</taxon>
        <taxon>Hyphomicrobiales</taxon>
        <taxon>Methylobacteriaceae</taxon>
        <taxon>Methylobacterium</taxon>
    </lineage>
</organism>
<dbReference type="AlphaFoldDB" id="A0A2R4WPK7"/>
<keyword evidence="2" id="KW-1003">Cell membrane</keyword>
<dbReference type="OrthoDB" id="7786248at2"/>
<evidence type="ECO:0000256" key="7">
    <source>
        <dbReference type="SAM" id="MobiDB-lite"/>
    </source>
</evidence>
<dbReference type="GO" id="GO:0005886">
    <property type="term" value="C:plasma membrane"/>
    <property type="evidence" value="ECO:0007669"/>
    <property type="project" value="UniProtKB-SubCell"/>
</dbReference>
<protein>
    <submittedName>
        <fullName evidence="10">Lipopolysaccharide biosynthesis protein</fullName>
    </submittedName>
</protein>
<accession>A0A2R4WPK7</accession>
<dbReference type="Pfam" id="PF02706">
    <property type="entry name" value="Wzz"/>
    <property type="match status" value="1"/>
</dbReference>
<comment type="subcellular location">
    <subcellularLocation>
        <location evidence="1">Cell membrane</location>
        <topology evidence="1">Multi-pass membrane protein</topology>
    </subcellularLocation>
</comment>
<evidence type="ECO:0000256" key="1">
    <source>
        <dbReference type="ARBA" id="ARBA00004651"/>
    </source>
</evidence>
<proteinExistence type="predicted"/>
<evidence type="ECO:0000256" key="5">
    <source>
        <dbReference type="ARBA" id="ARBA00023136"/>
    </source>
</evidence>
<evidence type="ECO:0000313" key="10">
    <source>
        <dbReference type="EMBL" id="AWB23482.1"/>
    </source>
</evidence>
<gene>
    <name evidence="10" type="ORF">DA075_23425</name>
</gene>
<keyword evidence="4 8" id="KW-1133">Transmembrane helix</keyword>
<evidence type="ECO:0000256" key="8">
    <source>
        <dbReference type="SAM" id="Phobius"/>
    </source>
</evidence>
<feature type="region of interest" description="Disordered" evidence="7">
    <location>
        <begin position="593"/>
        <end position="613"/>
    </location>
</feature>
<dbReference type="InterPro" id="IPR050445">
    <property type="entry name" value="Bact_polysacc_biosynth/exp"/>
</dbReference>
<dbReference type="Proteomes" id="UP000244755">
    <property type="component" value="Chromosome 1"/>
</dbReference>
<name>A0A2R4WPK7_9HYPH</name>
<dbReference type="RefSeq" id="WP_099955268.1">
    <property type="nucleotide sequence ID" value="NZ_CP028843.1"/>
</dbReference>
<dbReference type="EMBL" id="CP028843">
    <property type="protein sequence ID" value="AWB23482.1"/>
    <property type="molecule type" value="Genomic_DNA"/>
</dbReference>
<evidence type="ECO:0000256" key="3">
    <source>
        <dbReference type="ARBA" id="ARBA00022692"/>
    </source>
</evidence>
<evidence type="ECO:0000313" key="11">
    <source>
        <dbReference type="Proteomes" id="UP000244755"/>
    </source>
</evidence>
<dbReference type="PANTHER" id="PTHR32309">
    <property type="entry name" value="TYROSINE-PROTEIN KINASE"/>
    <property type="match status" value="1"/>
</dbReference>
<evidence type="ECO:0000259" key="9">
    <source>
        <dbReference type="Pfam" id="PF02706"/>
    </source>
</evidence>
<feature type="compositionally biased region" description="Basic and acidic residues" evidence="7">
    <location>
        <begin position="9"/>
        <end position="36"/>
    </location>
</feature>
<feature type="region of interest" description="Disordered" evidence="7">
    <location>
        <begin position="1"/>
        <end position="60"/>
    </location>
</feature>
<reference evidence="10 11" key="1">
    <citation type="submission" date="2018-04" db="EMBL/GenBank/DDBJ databases">
        <title>Methylobacterium sp. PR1016A genome.</title>
        <authorList>
            <person name="Park W."/>
        </authorList>
    </citation>
    <scope>NUCLEOTIDE SEQUENCE [LARGE SCALE GENOMIC DNA]</scope>
    <source>
        <strain evidence="10 11">PR1016A</strain>
    </source>
</reference>
<feature type="coiled-coil region" evidence="6">
    <location>
        <begin position="425"/>
        <end position="452"/>
    </location>
</feature>
<dbReference type="InterPro" id="IPR003856">
    <property type="entry name" value="LPS_length_determ_N"/>
</dbReference>
<feature type="domain" description="Polysaccharide chain length determinant N-terminal" evidence="9">
    <location>
        <begin position="64"/>
        <end position="155"/>
    </location>
</feature>
<dbReference type="KEGG" id="mee:DA075_23425"/>
<evidence type="ECO:0000256" key="6">
    <source>
        <dbReference type="SAM" id="Coils"/>
    </source>
</evidence>
<feature type="transmembrane region" description="Helical" evidence="8">
    <location>
        <begin position="489"/>
        <end position="511"/>
    </location>
</feature>
<feature type="transmembrane region" description="Helical" evidence="8">
    <location>
        <begin position="76"/>
        <end position="97"/>
    </location>
</feature>
<keyword evidence="6" id="KW-0175">Coiled coil</keyword>
<dbReference type="GO" id="GO:0004713">
    <property type="term" value="F:protein tyrosine kinase activity"/>
    <property type="evidence" value="ECO:0007669"/>
    <property type="project" value="TreeGrafter"/>
</dbReference>
<feature type="compositionally biased region" description="Pro residues" evidence="7">
    <location>
        <begin position="596"/>
        <end position="608"/>
    </location>
</feature>
<evidence type="ECO:0000256" key="4">
    <source>
        <dbReference type="ARBA" id="ARBA00022989"/>
    </source>
</evidence>
<keyword evidence="3 8" id="KW-0812">Transmembrane</keyword>
<sequence length="830" mass="87878">MPRVFPFAERSHARLPDRLAGRDGKDSRSKISDRSKARSNGSQAVGEDGPDAVTRERGNEDGLTLGDVGRLLGRRWFVILLPTLAAFGLAVTFVQVVTPRYTAEAKLLLESRDSALTRLQQDRGELPQPIDEQAVASQVQVVMSRDIAREAIKSLGLVGNPEFDPMVQGVGGLQQVLVMLGLAQNPLEREPVDRVLERYFERLLVYPAGKSRILTIEFRSKDPELAAKAANTISDLYLSSLAAAKVDTARYASTWLGTNIETLRSRVAEAEAKVETFRARNGLIGSGGAANQPLAAQQLAELSTQLTQARAAQADAGAKAKLIREMLKDGRGFEIPDVANNELIRRLVEQRIGLKAQLALEARTLLPQHPRMKELRAQLEGLETQIRAAADRAVRTLENDARIAGSRVESLQATVDGQRGIVAKANGDEVELRALEREAKAQREQLESYLGRFREAAARDAASAAPADARVVSRAVVPDLPSFPKKLPIVLFATVIAFLFAIGSIVARALLAGDPPGRGRGRPPLRRPRIEPEPEAPLAAAPAVAVATPAAASALAPSEPEAAAPVPALTAAPVLDAKPAPAVEPAPLAAASADLVPPPPAPADPVPPAAAAEPVEAPPVASMVPARLPFEARYDLDVLVARLDAIETAGGGRRLLLVGTGGETDLDGLARSLGLAASLHGRALLVRLDEPQDSRPGLIDLVAGHADFTTVIQPDAGPRLNLIGRGRGEVGTLIAARDALGLTVDALGEAYDWVIACLGDGFSAETRPLVSAVSAWMDAVVIASNAEADDPRLVGLYDAAEAAGVPEVIVARDRAPAEVPMPSYPLRRSA</sequence>
<dbReference type="PANTHER" id="PTHR32309:SF13">
    <property type="entry name" value="FERRIC ENTEROBACTIN TRANSPORT PROTEIN FEPE"/>
    <property type="match status" value="1"/>
</dbReference>
<keyword evidence="5 8" id="KW-0472">Membrane</keyword>
<feature type="coiled-coil region" evidence="6">
    <location>
        <begin position="372"/>
        <end position="399"/>
    </location>
</feature>
<evidence type="ECO:0000256" key="2">
    <source>
        <dbReference type="ARBA" id="ARBA00022475"/>
    </source>
</evidence>
<keyword evidence="11" id="KW-1185">Reference proteome</keyword>